<evidence type="ECO:0000313" key="2">
    <source>
        <dbReference type="EMBL" id="GEN88415.1"/>
    </source>
</evidence>
<proteinExistence type="predicted"/>
<keyword evidence="1" id="KW-0732">Signal</keyword>
<dbReference type="AlphaFoldDB" id="A0A511ZLT9"/>
<dbReference type="GO" id="GO:0030975">
    <property type="term" value="F:thiamine binding"/>
    <property type="evidence" value="ECO:0007669"/>
    <property type="project" value="TreeGrafter"/>
</dbReference>
<name>A0A511ZLT9_9BACI</name>
<protein>
    <submittedName>
        <fullName evidence="2">Putative 2-aminoethylphosphonate ABC transporter substrate-binding protein</fullName>
    </submittedName>
</protein>
<dbReference type="SUPFAM" id="SSF53850">
    <property type="entry name" value="Periplasmic binding protein-like II"/>
    <property type="match status" value="1"/>
</dbReference>
<dbReference type="RefSeq" id="WP_222595738.1">
    <property type="nucleotide sequence ID" value="NZ_BJYM01000013.1"/>
</dbReference>
<comment type="caution">
    <text evidence="2">The sequence shown here is derived from an EMBL/GenBank/DDBJ whole genome shotgun (WGS) entry which is preliminary data.</text>
</comment>
<evidence type="ECO:0000256" key="1">
    <source>
        <dbReference type="ARBA" id="ARBA00022729"/>
    </source>
</evidence>
<gene>
    <name evidence="2" type="ORF">OSO01_31540</name>
</gene>
<dbReference type="GO" id="GO:0030976">
    <property type="term" value="F:thiamine pyrophosphate binding"/>
    <property type="evidence" value="ECO:0007669"/>
    <property type="project" value="TreeGrafter"/>
</dbReference>
<dbReference type="EMBL" id="BJYM01000013">
    <property type="protein sequence ID" value="GEN88415.1"/>
    <property type="molecule type" value="Genomic_DNA"/>
</dbReference>
<dbReference type="Pfam" id="PF13343">
    <property type="entry name" value="SBP_bac_6"/>
    <property type="match status" value="1"/>
</dbReference>
<dbReference type="PROSITE" id="PS51257">
    <property type="entry name" value="PROKAR_LIPOPROTEIN"/>
    <property type="match status" value="1"/>
</dbReference>
<dbReference type="GO" id="GO:0015888">
    <property type="term" value="P:thiamine transport"/>
    <property type="evidence" value="ECO:0007669"/>
    <property type="project" value="TreeGrafter"/>
</dbReference>
<dbReference type="Gene3D" id="3.40.190.10">
    <property type="entry name" value="Periplasmic binding protein-like II"/>
    <property type="match status" value="2"/>
</dbReference>
<sequence length="327" mass="35229">MLKSMKKSIIGAGIGLAFVLAGCGTQSSDDVVIYTNADEEATSAMEAALDDAGYEGEYILQSQGTSELGGKLLAEGDKIEADVVTMSSYFLDSAQEQNDMFEDLTYETSALEEHPPYYTPILGNTGAIFVNTEVLKQHGLATPESIADLAKPEYEGLVSIPNIDDSSTAWLMVQAVISEYGEEEGKEIFQKLIANVGPHLESSGSGPISKVQAGEAAAGFGLRHQAVVAKESGAPIAFVDPTEGNFSLMEAVAVVKKDNDEKTQKAMDMAEVISTDAREELLTYYPVALYEGETVDEAHKPAHSKTFEQPLDVELLEQHQEFFHSAK</sequence>
<dbReference type="PANTHER" id="PTHR30006">
    <property type="entry name" value="THIAMINE-BINDING PERIPLASMIC PROTEIN-RELATED"/>
    <property type="match status" value="1"/>
</dbReference>
<dbReference type="PANTHER" id="PTHR30006:SF2">
    <property type="entry name" value="ABC TRANSPORTER SUBSTRATE-BINDING PROTEIN"/>
    <property type="match status" value="1"/>
</dbReference>
<evidence type="ECO:0000313" key="3">
    <source>
        <dbReference type="Proteomes" id="UP000321558"/>
    </source>
</evidence>
<accession>A0A511ZLT9</accession>
<dbReference type="GO" id="GO:0030288">
    <property type="term" value="C:outer membrane-bounded periplasmic space"/>
    <property type="evidence" value="ECO:0007669"/>
    <property type="project" value="TreeGrafter"/>
</dbReference>
<organism evidence="2 3">
    <name type="scientific">Oceanobacillus sojae</name>
    <dbReference type="NCBI Taxonomy" id="582851"/>
    <lineage>
        <taxon>Bacteria</taxon>
        <taxon>Bacillati</taxon>
        <taxon>Bacillota</taxon>
        <taxon>Bacilli</taxon>
        <taxon>Bacillales</taxon>
        <taxon>Bacillaceae</taxon>
        <taxon>Oceanobacillus</taxon>
    </lineage>
</organism>
<dbReference type="Proteomes" id="UP000321558">
    <property type="component" value="Unassembled WGS sequence"/>
</dbReference>
<keyword evidence="3" id="KW-1185">Reference proteome</keyword>
<reference evidence="2 3" key="1">
    <citation type="submission" date="2019-07" db="EMBL/GenBank/DDBJ databases">
        <title>Whole genome shotgun sequence of Oceanobacillus sojae NBRC 105379.</title>
        <authorList>
            <person name="Hosoyama A."/>
            <person name="Uohara A."/>
            <person name="Ohji S."/>
            <person name="Ichikawa N."/>
        </authorList>
    </citation>
    <scope>NUCLEOTIDE SEQUENCE [LARGE SCALE GENOMIC DNA]</scope>
    <source>
        <strain evidence="2 3">NBRC 105379</strain>
    </source>
</reference>
<dbReference type="STRING" id="582851.GCA_900162665_01937"/>